<name>A0A1L9P0M4_9RHOB</name>
<sequence length="32" mass="3871">MQRQQEVEKYEIATDPFCMVHWVKKVCRVANC</sequence>
<gene>
    <name evidence="1" type="ORF">PFRI_07050</name>
</gene>
<reference evidence="1 2" key="1">
    <citation type="submission" date="2016-10" db="EMBL/GenBank/DDBJ databases">
        <title>Genome sequence of Planktotalea frisia SH6-1.</title>
        <authorList>
            <person name="Poehlein A."/>
            <person name="Bakenhus I."/>
            <person name="Voget S."/>
            <person name="Brinkhoff T."/>
            <person name="Simon M."/>
        </authorList>
    </citation>
    <scope>NUCLEOTIDE SEQUENCE [LARGE SCALE GENOMIC DNA]</scope>
    <source>
        <strain evidence="1 2">SH6-1</strain>
    </source>
</reference>
<comment type="caution">
    <text evidence="1">The sequence shown here is derived from an EMBL/GenBank/DDBJ whole genome shotgun (WGS) entry which is preliminary data.</text>
</comment>
<accession>A0A1L9P0M4</accession>
<organism evidence="1 2">
    <name type="scientific">Planktotalea frisia</name>
    <dbReference type="NCBI Taxonomy" id="696762"/>
    <lineage>
        <taxon>Bacteria</taxon>
        <taxon>Pseudomonadati</taxon>
        <taxon>Pseudomonadota</taxon>
        <taxon>Alphaproteobacteria</taxon>
        <taxon>Rhodobacterales</taxon>
        <taxon>Paracoccaceae</taxon>
        <taxon>Planktotalea</taxon>
    </lineage>
</organism>
<evidence type="ECO:0000313" key="2">
    <source>
        <dbReference type="Proteomes" id="UP000184514"/>
    </source>
</evidence>
<dbReference type="Proteomes" id="UP000184514">
    <property type="component" value="Unassembled WGS sequence"/>
</dbReference>
<dbReference type="EMBL" id="MLCB01000063">
    <property type="protein sequence ID" value="OJI95056.1"/>
    <property type="molecule type" value="Genomic_DNA"/>
</dbReference>
<protein>
    <submittedName>
        <fullName evidence="1">Uncharacterized protein</fullName>
    </submittedName>
</protein>
<proteinExistence type="predicted"/>
<keyword evidence="2" id="KW-1185">Reference proteome</keyword>
<dbReference type="AlphaFoldDB" id="A0A1L9P0M4"/>
<evidence type="ECO:0000313" key="1">
    <source>
        <dbReference type="EMBL" id="OJI95056.1"/>
    </source>
</evidence>